<feature type="transmembrane region" description="Helical" evidence="7">
    <location>
        <begin position="12"/>
        <end position="31"/>
    </location>
</feature>
<dbReference type="SUPFAM" id="SSF103473">
    <property type="entry name" value="MFS general substrate transporter"/>
    <property type="match status" value="1"/>
</dbReference>
<dbReference type="EMBL" id="DAARCN010000051">
    <property type="protein sequence ID" value="HAE1854270.1"/>
    <property type="molecule type" value="Genomic_DNA"/>
</dbReference>
<evidence type="ECO:0000256" key="5">
    <source>
        <dbReference type="ARBA" id="ARBA00022989"/>
    </source>
</evidence>
<dbReference type="Gene3D" id="1.20.1250.20">
    <property type="entry name" value="MFS general substrate transporter like domains"/>
    <property type="match status" value="1"/>
</dbReference>
<dbReference type="PANTHER" id="PTHR23519:SF1">
    <property type="entry name" value="AUTOPHAGY-RELATED PROTEIN 22"/>
    <property type="match status" value="1"/>
</dbReference>
<gene>
    <name evidence="8" type="ORF">G3V22_003211</name>
    <name evidence="9" type="ORF">G9X10_003360</name>
</gene>
<evidence type="ECO:0000256" key="4">
    <source>
        <dbReference type="ARBA" id="ARBA00022692"/>
    </source>
</evidence>
<evidence type="ECO:0000256" key="1">
    <source>
        <dbReference type="ARBA" id="ARBA00004429"/>
    </source>
</evidence>
<keyword evidence="3" id="KW-1003">Cell membrane</keyword>
<feature type="transmembrane region" description="Helical" evidence="7">
    <location>
        <begin position="43"/>
        <end position="62"/>
    </location>
</feature>
<proteinExistence type="predicted"/>
<dbReference type="InterPro" id="IPR036259">
    <property type="entry name" value="MFS_trans_sf"/>
</dbReference>
<organism evidence="9">
    <name type="scientific">Salmonella enterica subsp. enterica serovar Napoli</name>
    <dbReference type="NCBI Taxonomy" id="1151001"/>
    <lineage>
        <taxon>Bacteria</taxon>
        <taxon>Pseudomonadati</taxon>
        <taxon>Pseudomonadota</taxon>
        <taxon>Gammaproteobacteria</taxon>
        <taxon>Enterobacterales</taxon>
        <taxon>Enterobacteriaceae</taxon>
        <taxon>Salmonella</taxon>
    </lineage>
</organism>
<dbReference type="InterPro" id="IPR024671">
    <property type="entry name" value="Atg22-like"/>
</dbReference>
<dbReference type="EMBL" id="DAAWBQ010000058">
    <property type="protein sequence ID" value="HAF7194916.1"/>
    <property type="molecule type" value="Genomic_DNA"/>
</dbReference>
<protein>
    <submittedName>
        <fullName evidence="9">MFS transporter</fullName>
    </submittedName>
</protein>
<accession>A0A5J2KEM2</accession>
<dbReference type="GO" id="GO:0005886">
    <property type="term" value="C:plasma membrane"/>
    <property type="evidence" value="ECO:0007669"/>
    <property type="project" value="UniProtKB-SubCell"/>
</dbReference>
<evidence type="ECO:0000256" key="6">
    <source>
        <dbReference type="ARBA" id="ARBA00023136"/>
    </source>
</evidence>
<feature type="non-terminal residue" evidence="9">
    <location>
        <position position="1"/>
    </location>
</feature>
<comment type="subcellular location">
    <subcellularLocation>
        <location evidence="1">Cell inner membrane</location>
        <topology evidence="1">Multi-pass membrane protein</topology>
    </subcellularLocation>
</comment>
<reference evidence="9" key="1">
    <citation type="journal article" date="2018" name="Genome Biol.">
        <title>SKESA: strategic k-mer extension for scrupulous assemblies.</title>
        <authorList>
            <person name="Souvorov A."/>
            <person name="Agarwala R."/>
            <person name="Lipman D.J."/>
        </authorList>
    </citation>
    <scope>NUCLEOTIDE SEQUENCE</scope>
    <source>
        <strain evidence="9">Salmonella enterica</strain>
    </source>
</reference>
<comment type="caution">
    <text evidence="9">The sequence shown here is derived from an EMBL/GenBank/DDBJ whole genome shotgun (WGS) entry which is preliminary data.</text>
</comment>
<keyword evidence="3" id="KW-0997">Cell inner membrane</keyword>
<evidence type="ECO:0000256" key="3">
    <source>
        <dbReference type="ARBA" id="ARBA00022519"/>
    </source>
</evidence>
<dbReference type="Pfam" id="PF11700">
    <property type="entry name" value="ATG22"/>
    <property type="match status" value="1"/>
</dbReference>
<keyword evidence="6 7" id="KW-0472">Membrane</keyword>
<keyword evidence="5 7" id="KW-1133">Transmembrane helix</keyword>
<dbReference type="InterPro" id="IPR050495">
    <property type="entry name" value="ATG22/LtaA_families"/>
</dbReference>
<keyword evidence="2" id="KW-0813">Transport</keyword>
<sequence length="73" mass="7595">ASAKSLGRAFSLFNFFGMSSAVVAPTLTGFISDVTGSKEISFVISACLVVTGTLIFAVVTLYKKKATQRIASA</sequence>
<evidence type="ECO:0000256" key="7">
    <source>
        <dbReference type="SAM" id="Phobius"/>
    </source>
</evidence>
<name>A0A5J2KEM2_SALET</name>
<dbReference type="AlphaFoldDB" id="A0A5J2KEM2"/>
<dbReference type="PANTHER" id="PTHR23519">
    <property type="entry name" value="AUTOPHAGY-RELATED PROTEIN 22"/>
    <property type="match status" value="1"/>
</dbReference>
<reference evidence="9" key="2">
    <citation type="submission" date="2018-07" db="EMBL/GenBank/DDBJ databases">
        <authorList>
            <consortium name="NCBI Pathogen Detection Project"/>
        </authorList>
    </citation>
    <scope>NUCLEOTIDE SEQUENCE</scope>
    <source>
        <strain evidence="9">Salmonella enterica</strain>
    </source>
</reference>
<evidence type="ECO:0000313" key="9">
    <source>
        <dbReference type="EMBL" id="HAF7194916.1"/>
    </source>
</evidence>
<keyword evidence="4 7" id="KW-0812">Transmembrane</keyword>
<evidence type="ECO:0000313" key="8">
    <source>
        <dbReference type="EMBL" id="HAE1854270.1"/>
    </source>
</evidence>
<evidence type="ECO:0000256" key="2">
    <source>
        <dbReference type="ARBA" id="ARBA00022448"/>
    </source>
</evidence>